<evidence type="ECO:0000259" key="11">
    <source>
        <dbReference type="PROSITE" id="PS50897"/>
    </source>
</evidence>
<proteinExistence type="predicted"/>
<feature type="domain" description="RING-Gid-type" evidence="12">
    <location>
        <begin position="368"/>
        <end position="437"/>
    </location>
</feature>
<evidence type="ECO:0000256" key="3">
    <source>
        <dbReference type="ARBA" id="ARBA00014384"/>
    </source>
</evidence>
<dbReference type="GO" id="GO:0043161">
    <property type="term" value="P:proteasome-mediated ubiquitin-dependent protein catabolic process"/>
    <property type="evidence" value="ECO:0007669"/>
    <property type="project" value="InterPro"/>
</dbReference>
<organism evidence="13 14">
    <name type="scientific">Aphis craccivora</name>
    <name type="common">Cowpea aphid</name>
    <dbReference type="NCBI Taxonomy" id="307492"/>
    <lineage>
        <taxon>Eukaryota</taxon>
        <taxon>Metazoa</taxon>
        <taxon>Ecdysozoa</taxon>
        <taxon>Arthropoda</taxon>
        <taxon>Hexapoda</taxon>
        <taxon>Insecta</taxon>
        <taxon>Pterygota</taxon>
        <taxon>Neoptera</taxon>
        <taxon>Paraneoptera</taxon>
        <taxon>Hemiptera</taxon>
        <taxon>Sternorrhyncha</taxon>
        <taxon>Aphidomorpha</taxon>
        <taxon>Aphidoidea</taxon>
        <taxon>Aphididae</taxon>
        <taxon>Aphidini</taxon>
        <taxon>Aphis</taxon>
        <taxon>Aphis</taxon>
    </lineage>
</organism>
<dbReference type="InterPro" id="IPR006594">
    <property type="entry name" value="LisH"/>
</dbReference>
<sequence length="452" mass="52810">MGLKNVQCSCIAYRKNETSISCDYGLYLNNMSDLKSLEHPTLKVPYEVLNKKFRTTQKTLDREVSHFQNAVQEFERDISSDVAMTDTSHISSLLSGMVEKLKVLKRKADEGINDELQAGMVCKKRLEHLKEHNSPCEAIVKNWRRRRLDRMLVEYFLRCGYYNSANKLANNSDLNDLTNIDLFMISKEVEHSLANHETSKCLAWCHDNRSKLRKLRSTMEFNLRIQEFIELVRQDKRLDAVRHARKYISTFEDTRMDEVQQCMVLLAFPTDTVQHFTEISPYKEMFDETRWQRLIEQFRQENYNLYQLSSQSVFTVVLQAGLSALKTPYPFLNLFYNLGYIFLIKLLKINSSEHKCYSEIKEARNVSCPVCQEWFNTLAKPLPFAHCSQSRLFCSISGLPLNEHNIPMVLPNGYVYGEQALVEMSNQNNGQVICPKTKEVYWLKQAEKVYVM</sequence>
<dbReference type="GO" id="GO:0034657">
    <property type="term" value="C:GID complex"/>
    <property type="evidence" value="ECO:0007669"/>
    <property type="project" value="TreeGrafter"/>
</dbReference>
<evidence type="ECO:0000256" key="4">
    <source>
        <dbReference type="ARBA" id="ARBA00022490"/>
    </source>
</evidence>
<dbReference type="Proteomes" id="UP000478052">
    <property type="component" value="Unassembled WGS sequence"/>
</dbReference>
<keyword evidence="13" id="KW-0808">Transferase</keyword>
<dbReference type="PROSITE" id="PS50896">
    <property type="entry name" value="LISH"/>
    <property type="match status" value="1"/>
</dbReference>
<accession>A0A6G0Z7S8</accession>
<gene>
    <name evidence="13" type="ORF">FWK35_00008721</name>
</gene>
<reference evidence="13 14" key="1">
    <citation type="submission" date="2019-08" db="EMBL/GenBank/DDBJ databases">
        <title>Whole genome of Aphis craccivora.</title>
        <authorList>
            <person name="Voronova N.V."/>
            <person name="Shulinski R.S."/>
            <person name="Bandarenka Y.V."/>
            <person name="Zhorov D.G."/>
            <person name="Warner D."/>
        </authorList>
    </citation>
    <scope>NUCLEOTIDE SEQUENCE [LARGE SCALE GENOMIC DNA]</scope>
    <source>
        <strain evidence="13">180601</strain>
        <tissue evidence="13">Whole Body</tissue>
    </source>
</reference>
<feature type="domain" description="CTLH" evidence="11">
    <location>
        <begin position="183"/>
        <end position="239"/>
    </location>
</feature>
<dbReference type="PANTHER" id="PTHR12170:SF2">
    <property type="entry name" value="E3 UBIQUITIN-PROTEIN TRANSFERASE MAEA"/>
    <property type="match status" value="1"/>
</dbReference>
<dbReference type="GO" id="GO:0016363">
    <property type="term" value="C:nuclear matrix"/>
    <property type="evidence" value="ECO:0007669"/>
    <property type="project" value="UniProtKB-SubCell"/>
</dbReference>
<keyword evidence="6 10" id="KW-0863">Zinc-finger</keyword>
<dbReference type="EMBL" id="VUJU01001208">
    <property type="protein sequence ID" value="KAF0766364.1"/>
    <property type="molecule type" value="Genomic_DNA"/>
</dbReference>
<dbReference type="SMART" id="SM00668">
    <property type="entry name" value="CTLH"/>
    <property type="match status" value="1"/>
</dbReference>
<evidence type="ECO:0000256" key="10">
    <source>
        <dbReference type="PROSITE-ProRule" id="PRU01215"/>
    </source>
</evidence>
<dbReference type="SMART" id="SM00757">
    <property type="entry name" value="CRA"/>
    <property type="match status" value="1"/>
</dbReference>
<dbReference type="GO" id="GO:0008270">
    <property type="term" value="F:zinc ion binding"/>
    <property type="evidence" value="ECO:0007669"/>
    <property type="project" value="UniProtKB-KW"/>
</dbReference>
<dbReference type="GO" id="GO:0061630">
    <property type="term" value="F:ubiquitin protein ligase activity"/>
    <property type="evidence" value="ECO:0007669"/>
    <property type="project" value="InterPro"/>
</dbReference>
<keyword evidence="5" id="KW-0479">Metal-binding</keyword>
<protein>
    <recommendedName>
        <fullName evidence="3">E3 ubiquitin-protein transferase MAEA</fullName>
    </recommendedName>
    <alternativeName>
        <fullName evidence="9">Macrophage erythroblast attacher</fullName>
    </alternativeName>
</protein>
<evidence type="ECO:0000313" key="13">
    <source>
        <dbReference type="EMBL" id="KAF0766364.1"/>
    </source>
</evidence>
<dbReference type="OrthoDB" id="1933455at2759"/>
<dbReference type="GO" id="GO:0043249">
    <property type="term" value="P:erythrocyte maturation"/>
    <property type="evidence" value="ECO:0007669"/>
    <property type="project" value="UniProtKB-KW"/>
</dbReference>
<evidence type="ECO:0000256" key="1">
    <source>
        <dbReference type="ARBA" id="ARBA00004109"/>
    </source>
</evidence>
<evidence type="ECO:0000256" key="9">
    <source>
        <dbReference type="ARBA" id="ARBA00029678"/>
    </source>
</evidence>
<name>A0A6G0Z7S8_APHCR</name>
<dbReference type="InterPro" id="IPR013144">
    <property type="entry name" value="CRA_dom"/>
</dbReference>
<keyword evidence="4" id="KW-0963">Cytoplasm</keyword>
<comment type="caution">
    <text evidence="13">The sequence shown here is derived from an EMBL/GenBank/DDBJ whole genome shotgun (WGS) entry which is preliminary data.</text>
</comment>
<evidence type="ECO:0000256" key="8">
    <source>
        <dbReference type="ARBA" id="ARBA00023057"/>
    </source>
</evidence>
<dbReference type="SMART" id="SM00667">
    <property type="entry name" value="LisH"/>
    <property type="match status" value="1"/>
</dbReference>
<dbReference type="InterPro" id="IPR044063">
    <property type="entry name" value="ZF_RING_GID"/>
</dbReference>
<evidence type="ECO:0000313" key="14">
    <source>
        <dbReference type="Proteomes" id="UP000478052"/>
    </source>
</evidence>
<dbReference type="AlphaFoldDB" id="A0A6G0Z7S8"/>
<dbReference type="InterPro" id="IPR045098">
    <property type="entry name" value="Fyv10_fam"/>
</dbReference>
<comment type="subcellular location">
    <subcellularLocation>
        <location evidence="2">Cytoplasm</location>
    </subcellularLocation>
    <subcellularLocation>
        <location evidence="1">Nucleus matrix</location>
    </subcellularLocation>
</comment>
<dbReference type="PROSITE" id="PS51867">
    <property type="entry name" value="ZF_RING_GID"/>
    <property type="match status" value="1"/>
</dbReference>
<dbReference type="Pfam" id="PF10607">
    <property type="entry name" value="CTLH"/>
    <property type="match status" value="1"/>
</dbReference>
<evidence type="ECO:0000256" key="7">
    <source>
        <dbReference type="ARBA" id="ARBA00022833"/>
    </source>
</evidence>
<evidence type="ECO:0000256" key="5">
    <source>
        <dbReference type="ARBA" id="ARBA00022723"/>
    </source>
</evidence>
<keyword evidence="8" id="KW-0265">Erythrocyte maturation</keyword>
<evidence type="ECO:0000256" key="2">
    <source>
        <dbReference type="ARBA" id="ARBA00004496"/>
    </source>
</evidence>
<keyword evidence="7" id="KW-0862">Zinc</keyword>
<dbReference type="PROSITE" id="PS50897">
    <property type="entry name" value="CTLH"/>
    <property type="match status" value="1"/>
</dbReference>
<evidence type="ECO:0000256" key="6">
    <source>
        <dbReference type="ARBA" id="ARBA00022771"/>
    </source>
</evidence>
<dbReference type="GO" id="GO:0005737">
    <property type="term" value="C:cytoplasm"/>
    <property type="evidence" value="ECO:0007669"/>
    <property type="project" value="UniProtKB-SubCell"/>
</dbReference>
<keyword evidence="14" id="KW-1185">Reference proteome</keyword>
<dbReference type="PANTHER" id="PTHR12170">
    <property type="entry name" value="MACROPHAGE ERYTHROBLAST ATTACHER-RELATED"/>
    <property type="match status" value="1"/>
</dbReference>
<feature type="zinc finger region" description="RING-Gid-type" evidence="10">
    <location>
        <begin position="368"/>
        <end position="437"/>
    </location>
</feature>
<dbReference type="InterPro" id="IPR024964">
    <property type="entry name" value="CTLH/CRA"/>
</dbReference>
<dbReference type="CDD" id="cd16659">
    <property type="entry name" value="RING-Ubox_Emp"/>
    <property type="match status" value="1"/>
</dbReference>
<dbReference type="InterPro" id="IPR006595">
    <property type="entry name" value="CTLH_C"/>
</dbReference>
<evidence type="ECO:0000259" key="12">
    <source>
        <dbReference type="PROSITE" id="PS51867"/>
    </source>
</evidence>